<evidence type="ECO:0000259" key="11">
    <source>
        <dbReference type="PROSITE" id="PS50262"/>
    </source>
</evidence>
<feature type="non-terminal residue" evidence="12">
    <location>
        <position position="1"/>
    </location>
</feature>
<keyword evidence="9" id="KW-0807">Transducer</keyword>
<dbReference type="GO" id="GO:0019722">
    <property type="term" value="P:calcium-mediated signaling"/>
    <property type="evidence" value="ECO:0007669"/>
    <property type="project" value="TreeGrafter"/>
</dbReference>
<comment type="caution">
    <text evidence="12">The sequence shown here is derived from an EMBL/GenBank/DDBJ whole genome shotgun (WGS) entry which is preliminary data.</text>
</comment>
<sequence length="603" mass="67315">MLNLAITDLLTLITLPFWIYALLATWVFGSGSCKFLSYVIYCSMYASVLSVTLMSVQRFIMVLYPQAKLRLRRRGENAVLLGIWALASLFGSPMIKVRDVVEDSNLQKKCLPRTYSSDSERVVLLLLETLLGFVIPYSILTTSYICLTRRVKQTTFASSTRLEKVATRIVVAFFVFWLPCHVFNVLKVCAILLKTSNMDASAKLESVWEAGNNVAGSLTFLNSCLNPFLYAFASHSLWKDAQEKGVLTALCLCDGDHLSQQDEMTYTASNHTQGAVAPSVVLGLCVVVGVPGNAVVIWALLTKLRRVTFTVKLMLNLAITDLLTLITLPFWIYALLATWVFGSGPCKFLSYVIYCSMYASVLSVTLMSVQRSIMVLYPQTKLRLRRRGENAVLLGIWALASLFASPMIKVRDVVEDSNLQKKCLPRTYSSDSERVVLLLLETLLGFVIPFSILTTSYICLTRRVKQTTFASSTRLEKLITWIVMMFFVFWLPYHIFNLLYVYTTLKKVSTEGTSLVGKVLEVGTNIAGSLALVNSCLNPFLYAFATHSVRRGIKTQSFVQCFRRVCSSKGGDTLTQDSQNRAQATGLCVRASCQPDQDSCALR</sequence>
<comment type="subcellular location">
    <subcellularLocation>
        <location evidence="1">Cell membrane</location>
        <topology evidence="1">Multi-pass membrane protein</topology>
    </subcellularLocation>
</comment>
<feature type="domain" description="G-protein coupled receptors family 1 profile" evidence="11">
    <location>
        <begin position="1"/>
        <end position="230"/>
    </location>
</feature>
<dbReference type="AlphaFoldDB" id="A0A8J7P0H8"/>
<keyword evidence="7" id="KW-0675">Receptor</keyword>
<dbReference type="GO" id="GO:0016493">
    <property type="term" value="F:C-C chemokine receptor activity"/>
    <property type="evidence" value="ECO:0007669"/>
    <property type="project" value="TreeGrafter"/>
</dbReference>
<evidence type="ECO:0000313" key="13">
    <source>
        <dbReference type="Proteomes" id="UP000736164"/>
    </source>
</evidence>
<keyword evidence="3 10" id="KW-0812">Transmembrane</keyword>
<feature type="non-terminal residue" evidence="12">
    <location>
        <position position="603"/>
    </location>
</feature>
<dbReference type="Gene3D" id="1.20.1070.10">
    <property type="entry name" value="Rhodopsin 7-helix transmembrane proteins"/>
    <property type="match status" value="2"/>
</dbReference>
<dbReference type="Proteomes" id="UP000736164">
    <property type="component" value="Unassembled WGS sequence"/>
</dbReference>
<dbReference type="GO" id="GO:0006955">
    <property type="term" value="P:immune response"/>
    <property type="evidence" value="ECO:0007669"/>
    <property type="project" value="TreeGrafter"/>
</dbReference>
<evidence type="ECO:0000256" key="1">
    <source>
        <dbReference type="ARBA" id="ARBA00004651"/>
    </source>
</evidence>
<feature type="transmembrane region" description="Helical" evidence="10">
    <location>
        <begin position="522"/>
        <end position="544"/>
    </location>
</feature>
<dbReference type="GO" id="GO:0019957">
    <property type="term" value="F:C-C chemokine binding"/>
    <property type="evidence" value="ECO:0007669"/>
    <property type="project" value="TreeGrafter"/>
</dbReference>
<dbReference type="EMBL" id="JAAWVO010053459">
    <property type="protein sequence ID" value="MBN3321090.1"/>
    <property type="molecule type" value="Genomic_DNA"/>
</dbReference>
<dbReference type="SUPFAM" id="SSF81321">
    <property type="entry name" value="Family A G protein-coupled receptor-like"/>
    <property type="match status" value="2"/>
</dbReference>
<evidence type="ECO:0000256" key="2">
    <source>
        <dbReference type="ARBA" id="ARBA00022475"/>
    </source>
</evidence>
<dbReference type="PRINTS" id="PR00237">
    <property type="entry name" value="GPCRRHODOPSN"/>
</dbReference>
<dbReference type="InterPro" id="IPR017452">
    <property type="entry name" value="GPCR_Rhodpsn_7TM"/>
</dbReference>
<keyword evidence="13" id="KW-1185">Reference proteome</keyword>
<organism evidence="12 13">
    <name type="scientific">Atractosteus spatula</name>
    <name type="common">Alligator gar</name>
    <name type="synonym">Lepisosteus spatula</name>
    <dbReference type="NCBI Taxonomy" id="7917"/>
    <lineage>
        <taxon>Eukaryota</taxon>
        <taxon>Metazoa</taxon>
        <taxon>Chordata</taxon>
        <taxon>Craniata</taxon>
        <taxon>Vertebrata</taxon>
        <taxon>Euteleostomi</taxon>
        <taxon>Actinopterygii</taxon>
        <taxon>Neopterygii</taxon>
        <taxon>Holostei</taxon>
        <taxon>Semionotiformes</taxon>
        <taxon>Lepisosteidae</taxon>
        <taxon>Atractosteus</taxon>
    </lineage>
</organism>
<keyword evidence="5" id="KW-0297">G-protein coupled receptor</keyword>
<keyword evidence="4 10" id="KW-1133">Transmembrane helix</keyword>
<evidence type="ECO:0000256" key="4">
    <source>
        <dbReference type="ARBA" id="ARBA00022989"/>
    </source>
</evidence>
<evidence type="ECO:0000256" key="6">
    <source>
        <dbReference type="ARBA" id="ARBA00023136"/>
    </source>
</evidence>
<dbReference type="PANTHER" id="PTHR10489:SF946">
    <property type="entry name" value="LEUKOTRIENE B4 RECEPTOR 1-LIKE"/>
    <property type="match status" value="1"/>
</dbReference>
<dbReference type="GO" id="GO:0060326">
    <property type="term" value="P:cell chemotaxis"/>
    <property type="evidence" value="ECO:0007669"/>
    <property type="project" value="TreeGrafter"/>
</dbReference>
<dbReference type="GO" id="GO:0009897">
    <property type="term" value="C:external side of plasma membrane"/>
    <property type="evidence" value="ECO:0007669"/>
    <property type="project" value="TreeGrafter"/>
</dbReference>
<feature type="transmembrane region" description="Helical" evidence="10">
    <location>
        <begin position="9"/>
        <end position="29"/>
    </location>
</feature>
<protein>
    <submittedName>
        <fullName evidence="12">LT4R1 protein</fullName>
    </submittedName>
</protein>
<proteinExistence type="predicted"/>
<feature type="transmembrane region" description="Helical" evidence="10">
    <location>
        <begin position="313"/>
        <end position="336"/>
    </location>
</feature>
<keyword evidence="8" id="KW-0325">Glycoprotein</keyword>
<dbReference type="InterPro" id="IPR050119">
    <property type="entry name" value="CCR1-9-like"/>
</dbReference>
<keyword evidence="6 10" id="KW-0472">Membrane</keyword>
<dbReference type="GO" id="GO:0004974">
    <property type="term" value="F:leukotriene receptor activity"/>
    <property type="evidence" value="ECO:0007669"/>
    <property type="project" value="UniProtKB-ARBA"/>
</dbReference>
<dbReference type="GO" id="GO:0007204">
    <property type="term" value="P:positive regulation of cytosolic calcium ion concentration"/>
    <property type="evidence" value="ECO:0007669"/>
    <property type="project" value="TreeGrafter"/>
</dbReference>
<evidence type="ECO:0000256" key="5">
    <source>
        <dbReference type="ARBA" id="ARBA00023040"/>
    </source>
</evidence>
<feature type="transmembrane region" description="Helical" evidence="10">
    <location>
        <begin position="348"/>
        <end position="369"/>
    </location>
</feature>
<dbReference type="InterPro" id="IPR000276">
    <property type="entry name" value="GPCR_Rhodpsn"/>
</dbReference>
<keyword evidence="2" id="KW-1003">Cell membrane</keyword>
<evidence type="ECO:0000256" key="10">
    <source>
        <dbReference type="SAM" id="Phobius"/>
    </source>
</evidence>
<dbReference type="Pfam" id="PF00001">
    <property type="entry name" value="7tm_1"/>
    <property type="match status" value="2"/>
</dbReference>
<evidence type="ECO:0000256" key="9">
    <source>
        <dbReference type="ARBA" id="ARBA00023224"/>
    </source>
</evidence>
<evidence type="ECO:0000256" key="8">
    <source>
        <dbReference type="ARBA" id="ARBA00023180"/>
    </source>
</evidence>
<feature type="domain" description="G-protein coupled receptors family 1 profile" evidence="11">
    <location>
        <begin position="292"/>
        <end position="542"/>
    </location>
</feature>
<feature type="transmembrane region" description="Helical" evidence="10">
    <location>
        <begin position="168"/>
        <end position="193"/>
    </location>
</feature>
<feature type="transmembrane region" description="Helical" evidence="10">
    <location>
        <begin position="122"/>
        <end position="147"/>
    </location>
</feature>
<feature type="transmembrane region" description="Helical" evidence="10">
    <location>
        <begin position="280"/>
        <end position="301"/>
    </location>
</feature>
<feature type="transmembrane region" description="Helical" evidence="10">
    <location>
        <begin position="435"/>
        <end position="460"/>
    </location>
</feature>
<gene>
    <name evidence="12" type="primary">Ltb4r_0</name>
    <name evidence="12" type="ORF">GTO95_0009795</name>
</gene>
<feature type="transmembrane region" description="Helical" evidence="10">
    <location>
        <begin position="35"/>
        <end position="56"/>
    </location>
</feature>
<feature type="transmembrane region" description="Helical" evidence="10">
    <location>
        <begin position="390"/>
        <end position="408"/>
    </location>
</feature>
<evidence type="ECO:0000256" key="7">
    <source>
        <dbReference type="ARBA" id="ARBA00023170"/>
    </source>
</evidence>
<evidence type="ECO:0000256" key="3">
    <source>
        <dbReference type="ARBA" id="ARBA00022692"/>
    </source>
</evidence>
<dbReference type="FunFam" id="1.20.1070.10:FF:000109">
    <property type="entry name" value="Leukotriene B4 receptor"/>
    <property type="match status" value="2"/>
</dbReference>
<feature type="transmembrane region" description="Helical" evidence="10">
    <location>
        <begin position="77"/>
        <end position="95"/>
    </location>
</feature>
<name>A0A8J7P0H8_ATRSP</name>
<accession>A0A8J7P0H8</accession>
<evidence type="ECO:0000313" key="12">
    <source>
        <dbReference type="EMBL" id="MBN3321090.1"/>
    </source>
</evidence>
<dbReference type="PANTHER" id="PTHR10489">
    <property type="entry name" value="CELL ADHESION MOLECULE"/>
    <property type="match status" value="1"/>
</dbReference>
<dbReference type="PROSITE" id="PS50262">
    <property type="entry name" value="G_PROTEIN_RECEP_F1_2"/>
    <property type="match status" value="2"/>
</dbReference>
<feature type="transmembrane region" description="Helical" evidence="10">
    <location>
        <begin position="481"/>
        <end position="502"/>
    </location>
</feature>
<reference evidence="12" key="1">
    <citation type="journal article" date="2021" name="Cell">
        <title>Tracing the genetic footprints of vertebrate landing in non-teleost ray-finned fishes.</title>
        <authorList>
            <person name="Bi X."/>
            <person name="Wang K."/>
            <person name="Yang L."/>
            <person name="Pan H."/>
            <person name="Jiang H."/>
            <person name="Wei Q."/>
            <person name="Fang M."/>
            <person name="Yu H."/>
            <person name="Zhu C."/>
            <person name="Cai Y."/>
            <person name="He Y."/>
            <person name="Gan X."/>
            <person name="Zeng H."/>
            <person name="Yu D."/>
            <person name="Zhu Y."/>
            <person name="Jiang H."/>
            <person name="Qiu Q."/>
            <person name="Yang H."/>
            <person name="Zhang Y.E."/>
            <person name="Wang W."/>
            <person name="Zhu M."/>
            <person name="He S."/>
            <person name="Zhang G."/>
        </authorList>
    </citation>
    <scope>NUCLEOTIDE SEQUENCE</scope>
    <source>
        <strain evidence="12">Allg_001</strain>
    </source>
</reference>